<keyword evidence="1" id="KW-1133">Transmembrane helix</keyword>
<protein>
    <submittedName>
        <fullName evidence="2">DUF4386 domain-containing protein</fullName>
    </submittedName>
</protein>
<dbReference type="EMBL" id="AP029022">
    <property type="protein sequence ID" value="BEV05954.1"/>
    <property type="molecule type" value="Genomic_DNA"/>
</dbReference>
<feature type="transmembrane region" description="Helical" evidence="1">
    <location>
        <begin position="84"/>
        <end position="105"/>
    </location>
</feature>
<gene>
    <name evidence="2" type="ORF">CRDW_33280</name>
</gene>
<evidence type="ECO:0000313" key="2">
    <source>
        <dbReference type="EMBL" id="BEV05954.1"/>
    </source>
</evidence>
<dbReference type="RefSeq" id="WP_338613347.1">
    <property type="nucleotide sequence ID" value="NZ_AP029022.1"/>
</dbReference>
<keyword evidence="1" id="KW-0472">Membrane</keyword>
<reference evidence="2 3" key="1">
    <citation type="journal article" date="2020" name="Microbes Environ.">
        <title>Synthetic bacterial community of duckweed: a simple and stable system to study plant-microbe interactions.</title>
        <authorList>
            <person name="Ishizawa H."/>
            <person name="Tada M."/>
            <person name="Kuroda M."/>
            <person name="Inoue D."/>
            <person name="Futamata H."/>
            <person name="Ike M."/>
        </authorList>
    </citation>
    <scope>NUCLEOTIDE SEQUENCE [LARGE SCALE GENOMIC DNA]</scope>
    <source>
        <strain evidence="2 3">DW100</strain>
    </source>
</reference>
<feature type="transmembrane region" description="Helical" evidence="1">
    <location>
        <begin position="12"/>
        <end position="29"/>
    </location>
</feature>
<keyword evidence="1" id="KW-0812">Transmembrane</keyword>
<sequence>MEPSKKTARIAGILYLIIVITGIISLGYVPKQLIIWEDKAATFNHILKNENLFRLGIFSSVICYLAFIFLPLVLRELFKTVNKFVANVMVVSVLVSIPISFFNLYNKYLILDIIHKESYLKIYDASQLQSLVMFHLNQYEHGIFISTFFWGLWLFPFGYLVYKSGFIPKIFGILLMLGCFGYIVNFSGNTLLADYQEWGISKIIGKIPSVAEIGICFWLLLFGVKNSKKIEYEK</sequence>
<accession>A0ABM8KA83</accession>
<proteinExistence type="predicted"/>
<evidence type="ECO:0000313" key="3">
    <source>
        <dbReference type="Proteomes" id="UP001380186"/>
    </source>
</evidence>
<organism evidence="2 3">
    <name type="scientific">Chryseobacterium gambrini</name>
    <dbReference type="NCBI Taxonomy" id="373672"/>
    <lineage>
        <taxon>Bacteria</taxon>
        <taxon>Pseudomonadati</taxon>
        <taxon>Bacteroidota</taxon>
        <taxon>Flavobacteriia</taxon>
        <taxon>Flavobacteriales</taxon>
        <taxon>Weeksellaceae</taxon>
        <taxon>Chryseobacterium group</taxon>
        <taxon>Chryseobacterium</taxon>
    </lineage>
</organism>
<name>A0ABM8KA83_9FLAO</name>
<dbReference type="Proteomes" id="UP001380186">
    <property type="component" value="Chromosome"/>
</dbReference>
<feature type="transmembrane region" description="Helical" evidence="1">
    <location>
        <begin position="169"/>
        <end position="187"/>
    </location>
</feature>
<feature type="transmembrane region" description="Helical" evidence="1">
    <location>
        <begin position="52"/>
        <end position="72"/>
    </location>
</feature>
<dbReference type="Pfam" id="PF14329">
    <property type="entry name" value="DUF4386"/>
    <property type="match status" value="1"/>
</dbReference>
<feature type="transmembrane region" description="Helical" evidence="1">
    <location>
        <begin position="143"/>
        <end position="162"/>
    </location>
</feature>
<feature type="transmembrane region" description="Helical" evidence="1">
    <location>
        <begin position="207"/>
        <end position="224"/>
    </location>
</feature>
<dbReference type="InterPro" id="IPR025495">
    <property type="entry name" value="DUF4386"/>
</dbReference>
<keyword evidence="3" id="KW-1185">Reference proteome</keyword>
<evidence type="ECO:0000256" key="1">
    <source>
        <dbReference type="SAM" id="Phobius"/>
    </source>
</evidence>